<reference evidence="1 2" key="1">
    <citation type="journal article" date="2018" name="Mol. Biol. Evol.">
        <title>Broad Genomic Sampling Reveals a Smut Pathogenic Ancestry of the Fungal Clade Ustilaginomycotina.</title>
        <authorList>
            <person name="Kijpornyongpan T."/>
            <person name="Mondo S.J."/>
            <person name="Barry K."/>
            <person name="Sandor L."/>
            <person name="Lee J."/>
            <person name="Lipzen A."/>
            <person name="Pangilinan J."/>
            <person name="LaButti K."/>
            <person name="Hainaut M."/>
            <person name="Henrissat B."/>
            <person name="Grigoriev I.V."/>
            <person name="Spatafora J.W."/>
            <person name="Aime M.C."/>
        </authorList>
    </citation>
    <scope>NUCLEOTIDE SEQUENCE [LARGE SCALE GENOMIC DNA]</scope>
    <source>
        <strain evidence="1 2">SA 807</strain>
    </source>
</reference>
<dbReference type="Proteomes" id="UP000245626">
    <property type="component" value="Unassembled WGS sequence"/>
</dbReference>
<protein>
    <submittedName>
        <fullName evidence="1">Uncharacterized protein</fullName>
    </submittedName>
</protein>
<evidence type="ECO:0000313" key="2">
    <source>
        <dbReference type="Proteomes" id="UP000245626"/>
    </source>
</evidence>
<keyword evidence="2" id="KW-1185">Reference proteome</keyword>
<name>A0ACD0NNQ7_9BASI</name>
<sequence length="477" mass="52360">MPTPRLNPYPSILDLISIRTRIGKSSKSLGNPLVSSSSDSIPPRRGSDANLASRFSEDSSDSDDVDVPPQPLMPSTTSRSVRRFTSYFDLMSKTEQPLSSTTVRRVSSTSGLRDEARLKEKRQTVSRLASALKGGGRSLDSPDLAKSIFPSLSLAEKLGLVVVGRSESSVSNLDLQLRRIRPDRDDLDLDPTSSSPNRSPDSSSTSHLVPSTPPPIKQSWSDSEQLGRRPSKPGPSSSVVTDEGWTRTQSSPGSPSERYSFLDLSISLEGSFWYGSERELGSPPRRCEQAKGVVKPRFYHARVDPRQDGKAPTTMTMMMDEEVHRDPTPWSDDEDASFDSSKGWGGLMTPFPSGPARSRRSPSDRKGNFPPNARRNCSTPLGSTVSSDEDSFDLHPRRIFETIQAETSSSPPYSSPNFDQTSISPLFPLESFGLPHHPSPHPNFEERLEFGSWEKKNPSKGPRSPLLGGTIKSEGKE</sequence>
<gene>
    <name evidence="1" type="ORF">IE53DRAFT_390416</name>
</gene>
<organism evidence="1 2">
    <name type="scientific">Violaceomyces palustris</name>
    <dbReference type="NCBI Taxonomy" id="1673888"/>
    <lineage>
        <taxon>Eukaryota</taxon>
        <taxon>Fungi</taxon>
        <taxon>Dikarya</taxon>
        <taxon>Basidiomycota</taxon>
        <taxon>Ustilaginomycotina</taxon>
        <taxon>Ustilaginomycetes</taxon>
        <taxon>Violaceomycetales</taxon>
        <taxon>Violaceomycetaceae</taxon>
        <taxon>Violaceomyces</taxon>
    </lineage>
</organism>
<accession>A0ACD0NNQ7</accession>
<dbReference type="EMBL" id="KZ820427">
    <property type="protein sequence ID" value="PWN47455.1"/>
    <property type="molecule type" value="Genomic_DNA"/>
</dbReference>
<proteinExistence type="predicted"/>
<evidence type="ECO:0000313" key="1">
    <source>
        <dbReference type="EMBL" id="PWN47455.1"/>
    </source>
</evidence>